<dbReference type="PROSITE" id="PS50844">
    <property type="entry name" value="AFP_LIKE"/>
    <property type="match status" value="1"/>
</dbReference>
<evidence type="ECO:0000313" key="2">
    <source>
        <dbReference type="EMBL" id="PTN02934.1"/>
    </source>
</evidence>
<proteinExistence type="predicted"/>
<dbReference type="InterPro" id="IPR013974">
    <property type="entry name" value="SAF"/>
</dbReference>
<dbReference type="AlphaFoldDB" id="A0A2T5BTY0"/>
<gene>
    <name evidence="2" type="ORF">C8N32_10445</name>
</gene>
<evidence type="ECO:0000313" key="3">
    <source>
        <dbReference type="Proteomes" id="UP000243859"/>
    </source>
</evidence>
<comment type="caution">
    <text evidence="2">The sequence shown here is derived from an EMBL/GenBank/DDBJ whole genome shotgun (WGS) entry which is preliminary data.</text>
</comment>
<dbReference type="Pfam" id="PF08666">
    <property type="entry name" value="SAF"/>
    <property type="match status" value="1"/>
</dbReference>
<dbReference type="Proteomes" id="UP000243859">
    <property type="component" value="Unassembled WGS sequence"/>
</dbReference>
<dbReference type="RefSeq" id="WP_107891301.1">
    <property type="nucleotide sequence ID" value="NZ_NHSI01000016.1"/>
</dbReference>
<dbReference type="InterPro" id="IPR036732">
    <property type="entry name" value="AFP_Neu5c_C_sf"/>
</dbReference>
<accession>A0A2T5BTY0</accession>
<dbReference type="GO" id="GO:0016051">
    <property type="term" value="P:carbohydrate biosynthetic process"/>
    <property type="evidence" value="ECO:0007669"/>
    <property type="project" value="InterPro"/>
</dbReference>
<dbReference type="InterPro" id="IPR057736">
    <property type="entry name" value="SAF_PseI/NeuA/NeuB"/>
</dbReference>
<dbReference type="SUPFAM" id="SSF51569">
    <property type="entry name" value="Aldolase"/>
    <property type="match status" value="1"/>
</dbReference>
<dbReference type="InterPro" id="IPR013132">
    <property type="entry name" value="PseI/NeuA/B-like_N"/>
</dbReference>
<dbReference type="NCBIfam" id="TIGR03569">
    <property type="entry name" value="NeuB_NnaB"/>
    <property type="match status" value="1"/>
</dbReference>
<organism evidence="2 3">
    <name type="scientific">Rhodovulum imhoffii</name>
    <dbReference type="NCBI Taxonomy" id="365340"/>
    <lineage>
        <taxon>Bacteria</taxon>
        <taxon>Pseudomonadati</taxon>
        <taxon>Pseudomonadota</taxon>
        <taxon>Alphaproteobacteria</taxon>
        <taxon>Rhodobacterales</taxon>
        <taxon>Paracoccaceae</taxon>
        <taxon>Rhodovulum</taxon>
    </lineage>
</organism>
<dbReference type="PANTHER" id="PTHR42966:SF1">
    <property type="entry name" value="SIALIC ACID SYNTHASE"/>
    <property type="match status" value="1"/>
</dbReference>
<reference evidence="2 3" key="1">
    <citation type="submission" date="2018-04" db="EMBL/GenBank/DDBJ databases">
        <title>Genomic Encyclopedia of Archaeal and Bacterial Type Strains, Phase II (KMG-II): from individual species to whole genera.</title>
        <authorList>
            <person name="Goeker M."/>
        </authorList>
    </citation>
    <scope>NUCLEOTIDE SEQUENCE [LARGE SCALE GENOMIC DNA]</scope>
    <source>
        <strain evidence="2 3">DSM 18064</strain>
    </source>
</reference>
<dbReference type="CDD" id="cd11615">
    <property type="entry name" value="SAF_NeuB_like"/>
    <property type="match status" value="1"/>
</dbReference>
<dbReference type="SMART" id="SM00858">
    <property type="entry name" value="SAF"/>
    <property type="match status" value="1"/>
</dbReference>
<dbReference type="InterPro" id="IPR006190">
    <property type="entry name" value="SAF_AFP_Neu5Ac"/>
</dbReference>
<dbReference type="EMBL" id="QAAA01000004">
    <property type="protein sequence ID" value="PTN02934.1"/>
    <property type="molecule type" value="Genomic_DNA"/>
</dbReference>
<name>A0A2T5BTY0_9RHOB</name>
<evidence type="ECO:0000259" key="1">
    <source>
        <dbReference type="PROSITE" id="PS50844"/>
    </source>
</evidence>
<dbReference type="OrthoDB" id="9781701at2"/>
<sequence>MTCFIIAEIGVNHNGSMDMARELIDVAAEAGADAVKFQTFFADELVTPNARKAEYQVANTGDSGSQYAMLKALELTEAQFAGLADHCKATGVEFLSTPFSEAASDLLARVGVRAFKISSGDLTHLPMLAHIAAKGLPILLSTGMGNMSEVEAALDTIAAHGAPEVSLLHCVSNYPADAADCNLAAMDTLARAFGVPVGWSDHTEGAEISFAAVARGARLIEKHITLDKTLPGPDHLASMEAVEFGAFVQGIRTIEAAIGDGHKRPTAAELKTAEVARRSIVVVRDLPEGHVLRAEDLRVMRPGTGLKPALLGMVTGLPLACDIAAFTPLTEAHLHG</sequence>
<dbReference type="GO" id="GO:0047444">
    <property type="term" value="F:N-acylneuraminate-9-phosphate synthase activity"/>
    <property type="evidence" value="ECO:0007669"/>
    <property type="project" value="TreeGrafter"/>
</dbReference>
<dbReference type="PANTHER" id="PTHR42966">
    <property type="entry name" value="N-ACETYLNEURAMINATE SYNTHASE"/>
    <property type="match status" value="1"/>
</dbReference>
<dbReference type="InterPro" id="IPR020007">
    <property type="entry name" value="NeuB/NeuA"/>
</dbReference>
<dbReference type="SUPFAM" id="SSF51269">
    <property type="entry name" value="AFP III-like domain"/>
    <property type="match status" value="1"/>
</dbReference>
<dbReference type="InterPro" id="IPR051690">
    <property type="entry name" value="PseI-like"/>
</dbReference>
<keyword evidence="3" id="KW-1185">Reference proteome</keyword>
<protein>
    <submittedName>
        <fullName evidence="2">N-acetylneuraminate synthase</fullName>
    </submittedName>
</protein>
<dbReference type="InterPro" id="IPR013785">
    <property type="entry name" value="Aldolase_TIM"/>
</dbReference>
<dbReference type="Gene3D" id="3.20.20.70">
    <property type="entry name" value="Aldolase class I"/>
    <property type="match status" value="1"/>
</dbReference>
<dbReference type="Gene3D" id="3.90.1210.10">
    <property type="entry name" value="Antifreeze-like/N-acetylneuraminic acid synthase C-terminal domain"/>
    <property type="match status" value="1"/>
</dbReference>
<dbReference type="Pfam" id="PF03102">
    <property type="entry name" value="NeuB"/>
    <property type="match status" value="1"/>
</dbReference>
<feature type="domain" description="AFP-like" evidence="1">
    <location>
        <begin position="279"/>
        <end position="336"/>
    </location>
</feature>